<keyword evidence="4" id="KW-0812">Transmembrane</keyword>
<evidence type="ECO:0000256" key="2">
    <source>
        <dbReference type="ARBA" id="ARBA00009993"/>
    </source>
</evidence>
<dbReference type="InterPro" id="IPR011333">
    <property type="entry name" value="SKP1/BTB/POZ_sf"/>
</dbReference>
<evidence type="ECO:0000313" key="6">
    <source>
        <dbReference type="EMBL" id="KAJ4821895.1"/>
    </source>
</evidence>
<gene>
    <name evidence="6" type="ORF">Tsubulata_032558</name>
</gene>
<evidence type="ECO:0000259" key="5">
    <source>
        <dbReference type="Pfam" id="PF03931"/>
    </source>
</evidence>
<feature type="transmembrane region" description="Helical" evidence="4">
    <location>
        <begin position="88"/>
        <end position="111"/>
    </location>
</feature>
<sequence>MAKIILKIKDQELIEVDRAFALQFRAIRAVIQLTYPCEIIDIGNVTRKILEKVIEYCEKHVGVPNSDDNKDWDKAFAKLDQASLLDLMLVYSFFFFFSLPSSTYLVLRLLISLWESMFETPVSQFINIK</sequence>
<comment type="pathway">
    <text evidence="1">Protein modification; protein ubiquitination.</text>
</comment>
<evidence type="ECO:0000256" key="3">
    <source>
        <dbReference type="ARBA" id="ARBA00022786"/>
    </source>
</evidence>
<keyword evidence="7" id="KW-1185">Reference proteome</keyword>
<feature type="domain" description="SKP1 component POZ" evidence="5">
    <location>
        <begin position="3"/>
        <end position="61"/>
    </location>
</feature>
<dbReference type="GO" id="GO:0006511">
    <property type="term" value="P:ubiquitin-dependent protein catabolic process"/>
    <property type="evidence" value="ECO:0007669"/>
    <property type="project" value="InterPro"/>
</dbReference>
<dbReference type="InterPro" id="IPR016897">
    <property type="entry name" value="SKP1"/>
</dbReference>
<keyword evidence="4" id="KW-0472">Membrane</keyword>
<name>A0A9Q0IZ92_9ROSI</name>
<dbReference type="InterPro" id="IPR016073">
    <property type="entry name" value="Skp1_comp_POZ"/>
</dbReference>
<dbReference type="PANTHER" id="PTHR11165">
    <property type="entry name" value="SKP1"/>
    <property type="match status" value="1"/>
</dbReference>
<organism evidence="6 7">
    <name type="scientific">Turnera subulata</name>
    <dbReference type="NCBI Taxonomy" id="218843"/>
    <lineage>
        <taxon>Eukaryota</taxon>
        <taxon>Viridiplantae</taxon>
        <taxon>Streptophyta</taxon>
        <taxon>Embryophyta</taxon>
        <taxon>Tracheophyta</taxon>
        <taxon>Spermatophyta</taxon>
        <taxon>Magnoliopsida</taxon>
        <taxon>eudicotyledons</taxon>
        <taxon>Gunneridae</taxon>
        <taxon>Pentapetalae</taxon>
        <taxon>rosids</taxon>
        <taxon>fabids</taxon>
        <taxon>Malpighiales</taxon>
        <taxon>Passifloraceae</taxon>
        <taxon>Turnera</taxon>
    </lineage>
</organism>
<dbReference type="Proteomes" id="UP001141552">
    <property type="component" value="Unassembled WGS sequence"/>
</dbReference>
<evidence type="ECO:0000256" key="4">
    <source>
        <dbReference type="SAM" id="Phobius"/>
    </source>
</evidence>
<reference evidence="6" key="2">
    <citation type="journal article" date="2023" name="Plants (Basel)">
        <title>Annotation of the Turnera subulata (Passifloraceae) Draft Genome Reveals the S-Locus Evolved after the Divergence of Turneroideae from Passifloroideae in a Stepwise Manner.</title>
        <authorList>
            <person name="Henning P.M."/>
            <person name="Roalson E.H."/>
            <person name="Mir W."/>
            <person name="McCubbin A.G."/>
            <person name="Shore J.S."/>
        </authorList>
    </citation>
    <scope>NUCLEOTIDE SEQUENCE</scope>
    <source>
        <strain evidence="6">F60SS</strain>
    </source>
</reference>
<dbReference type="Gene3D" id="3.30.710.10">
    <property type="entry name" value="Potassium Channel Kv1.1, Chain A"/>
    <property type="match status" value="1"/>
</dbReference>
<dbReference type="Pfam" id="PF03931">
    <property type="entry name" value="Skp1_POZ"/>
    <property type="match status" value="1"/>
</dbReference>
<comment type="similarity">
    <text evidence="2">Belongs to the SKP1 family.</text>
</comment>
<dbReference type="SMART" id="SM00512">
    <property type="entry name" value="Skp1"/>
    <property type="match status" value="1"/>
</dbReference>
<dbReference type="SUPFAM" id="SSF54695">
    <property type="entry name" value="POZ domain"/>
    <property type="match status" value="1"/>
</dbReference>
<dbReference type="AlphaFoldDB" id="A0A9Q0IZ92"/>
<evidence type="ECO:0000256" key="1">
    <source>
        <dbReference type="ARBA" id="ARBA00004906"/>
    </source>
</evidence>
<dbReference type="EMBL" id="JAKUCV010007819">
    <property type="protein sequence ID" value="KAJ4821895.1"/>
    <property type="molecule type" value="Genomic_DNA"/>
</dbReference>
<evidence type="ECO:0000313" key="7">
    <source>
        <dbReference type="Proteomes" id="UP001141552"/>
    </source>
</evidence>
<reference evidence="6" key="1">
    <citation type="submission" date="2022-02" db="EMBL/GenBank/DDBJ databases">
        <authorList>
            <person name="Henning P.M."/>
            <person name="McCubbin A.G."/>
            <person name="Shore J.S."/>
        </authorList>
    </citation>
    <scope>NUCLEOTIDE SEQUENCE</scope>
    <source>
        <strain evidence="6">F60SS</strain>
        <tissue evidence="6">Leaves</tissue>
    </source>
</reference>
<keyword evidence="3" id="KW-0833">Ubl conjugation pathway</keyword>
<comment type="caution">
    <text evidence="6">The sequence shown here is derived from an EMBL/GenBank/DDBJ whole genome shotgun (WGS) entry which is preliminary data.</text>
</comment>
<protein>
    <recommendedName>
        <fullName evidence="5">SKP1 component POZ domain-containing protein</fullName>
    </recommendedName>
</protein>
<dbReference type="GO" id="GO:0009867">
    <property type="term" value="P:jasmonic acid mediated signaling pathway"/>
    <property type="evidence" value="ECO:0007669"/>
    <property type="project" value="UniProtKB-ARBA"/>
</dbReference>
<accession>A0A9Q0IZ92</accession>
<dbReference type="InterPro" id="IPR001232">
    <property type="entry name" value="SKP1-like"/>
</dbReference>
<proteinExistence type="inferred from homology"/>
<keyword evidence="4" id="KW-1133">Transmembrane helix</keyword>